<sequence>MNANLPDQLLQQEYFVWFVSTSQNASALEQLQVITNQVSTTHVKSVQTYNAITQHSCSFQLCIPDLPADNPQQAKEASHIGHQRNCKCCECMAGGENGFCITLDSYYELYEAGKPHNVKEIKACMLEQIHLATFEVESKVKALQMKTGTKNKIVQHWIALLIPSELLDWLGSQISQPYNPLLDIEFLDPSQDTLAEILHMILLGIKKYAWHDLHSSWTLA</sequence>
<dbReference type="AlphaFoldDB" id="A0A284QU25"/>
<dbReference type="EMBL" id="FUEG01000002">
    <property type="protein sequence ID" value="SJK99923.1"/>
    <property type="molecule type" value="Genomic_DNA"/>
</dbReference>
<dbReference type="OrthoDB" id="2506088at2759"/>
<accession>A0A284QU25</accession>
<protein>
    <submittedName>
        <fullName evidence="1">Uncharacterized protein</fullName>
    </submittedName>
</protein>
<name>A0A284QU25_ARMOS</name>
<proteinExistence type="predicted"/>
<evidence type="ECO:0000313" key="1">
    <source>
        <dbReference type="EMBL" id="SJK99923.1"/>
    </source>
</evidence>
<dbReference type="Proteomes" id="UP000219338">
    <property type="component" value="Unassembled WGS sequence"/>
</dbReference>
<dbReference type="STRING" id="47428.A0A284QU25"/>
<keyword evidence="2" id="KW-1185">Reference proteome</keyword>
<reference evidence="2" key="1">
    <citation type="journal article" date="2017" name="Nat. Ecol. Evol.">
        <title>Genome expansion and lineage-specific genetic innovations in the forest pathogenic fungi Armillaria.</title>
        <authorList>
            <person name="Sipos G."/>
            <person name="Prasanna A.N."/>
            <person name="Walter M.C."/>
            <person name="O'Connor E."/>
            <person name="Balint B."/>
            <person name="Krizsan K."/>
            <person name="Kiss B."/>
            <person name="Hess J."/>
            <person name="Varga T."/>
            <person name="Slot J."/>
            <person name="Riley R."/>
            <person name="Boka B."/>
            <person name="Rigling D."/>
            <person name="Barry K."/>
            <person name="Lee J."/>
            <person name="Mihaltcheva S."/>
            <person name="LaButti K."/>
            <person name="Lipzen A."/>
            <person name="Waldron R."/>
            <person name="Moloney N.M."/>
            <person name="Sperisen C."/>
            <person name="Kredics L."/>
            <person name="Vagvoelgyi C."/>
            <person name="Patrignani A."/>
            <person name="Fitzpatrick D."/>
            <person name="Nagy I."/>
            <person name="Doyle S."/>
            <person name="Anderson J.B."/>
            <person name="Grigoriev I.V."/>
            <person name="Gueldener U."/>
            <person name="Muensterkoetter M."/>
            <person name="Nagy L.G."/>
        </authorList>
    </citation>
    <scope>NUCLEOTIDE SEQUENCE [LARGE SCALE GENOMIC DNA]</scope>
    <source>
        <strain evidence="2">C18/9</strain>
    </source>
</reference>
<organism evidence="1 2">
    <name type="scientific">Armillaria ostoyae</name>
    <name type="common">Armillaria root rot fungus</name>
    <dbReference type="NCBI Taxonomy" id="47428"/>
    <lineage>
        <taxon>Eukaryota</taxon>
        <taxon>Fungi</taxon>
        <taxon>Dikarya</taxon>
        <taxon>Basidiomycota</taxon>
        <taxon>Agaricomycotina</taxon>
        <taxon>Agaricomycetes</taxon>
        <taxon>Agaricomycetidae</taxon>
        <taxon>Agaricales</taxon>
        <taxon>Marasmiineae</taxon>
        <taxon>Physalacriaceae</taxon>
        <taxon>Armillaria</taxon>
    </lineage>
</organism>
<gene>
    <name evidence="1" type="ORF">ARMOST_03234</name>
</gene>
<dbReference type="OMA" id="NTWHIAY"/>
<evidence type="ECO:0000313" key="2">
    <source>
        <dbReference type="Proteomes" id="UP000219338"/>
    </source>
</evidence>